<reference evidence="1" key="1">
    <citation type="submission" date="2020-08" db="EMBL/GenBank/DDBJ databases">
        <title>Pontibacter sp. SD6 16S ribosomal RNA gene Genome sequencing and assembly.</title>
        <authorList>
            <person name="Kang M."/>
        </authorList>
    </citation>
    <scope>NUCLEOTIDE SEQUENCE</scope>
    <source>
        <strain evidence="1">SD6</strain>
    </source>
</reference>
<dbReference type="SUPFAM" id="SSF53649">
    <property type="entry name" value="Alkaline phosphatase-like"/>
    <property type="match status" value="1"/>
</dbReference>
<keyword evidence="2" id="KW-1185">Reference proteome</keyword>
<dbReference type="RefSeq" id="WP_187065515.1">
    <property type="nucleotide sequence ID" value="NZ_JACRVF010000001.1"/>
</dbReference>
<sequence>MASRRDFLKLSTLASGMLLVPNFLHGLDRQGLELLSKSSGKRLVVIQLSGGNDGLNTLIPYQNDLYFKSRPSLAIPAQKVLPLDKGLGFNPALDKFRQLYDQGKLTILNNVGYPDPDRSHFRSMDIWHTGSASNEYLSTGWLGRYMDVCQSNKAAIEVDDMLSLALKGEKYKGIAVENIQRFYQATQDPFLKSVTHSHQEEHEHHSVSYLYKTLAETQQSAAYLQEKVKKYRSKQEYPNGAFARNLKTIAELITSDVEARVYYASLSGFDTHVQQANQQARLLEELSEGVCSFVQDLQQQQMFDDTLIMIFSEFGRRVQQNASNGTDHGTANNVYLIGNKLRTPGIFNEGPDLLDLDAGDLKYSIDFRTIYAALLQQWLQTDANAILTSNIKPLGGLV</sequence>
<dbReference type="InterPro" id="IPR010869">
    <property type="entry name" value="DUF1501"/>
</dbReference>
<dbReference type="Proteomes" id="UP000603640">
    <property type="component" value="Unassembled WGS sequence"/>
</dbReference>
<comment type="caution">
    <text evidence="1">The sequence shown here is derived from an EMBL/GenBank/DDBJ whole genome shotgun (WGS) entry which is preliminary data.</text>
</comment>
<evidence type="ECO:0000313" key="2">
    <source>
        <dbReference type="Proteomes" id="UP000603640"/>
    </source>
</evidence>
<organism evidence="1 2">
    <name type="scientific">Pontibacter cellulosilyticus</name>
    <dbReference type="NCBI Taxonomy" id="1720253"/>
    <lineage>
        <taxon>Bacteria</taxon>
        <taxon>Pseudomonadati</taxon>
        <taxon>Bacteroidota</taxon>
        <taxon>Cytophagia</taxon>
        <taxon>Cytophagales</taxon>
        <taxon>Hymenobacteraceae</taxon>
        <taxon>Pontibacter</taxon>
    </lineage>
</organism>
<dbReference type="AlphaFoldDB" id="A0A923N311"/>
<proteinExistence type="predicted"/>
<dbReference type="InterPro" id="IPR017850">
    <property type="entry name" value="Alkaline_phosphatase_core_sf"/>
</dbReference>
<accession>A0A923N311</accession>
<dbReference type="EMBL" id="JACRVF010000001">
    <property type="protein sequence ID" value="MBC5991513.1"/>
    <property type="molecule type" value="Genomic_DNA"/>
</dbReference>
<dbReference type="PANTHER" id="PTHR43737">
    <property type="entry name" value="BLL7424 PROTEIN"/>
    <property type="match status" value="1"/>
</dbReference>
<name>A0A923N311_9BACT</name>
<protein>
    <submittedName>
        <fullName evidence="1">DUF1501 domain-containing protein</fullName>
    </submittedName>
</protein>
<dbReference type="PANTHER" id="PTHR43737:SF1">
    <property type="entry name" value="DUF1501 DOMAIN-CONTAINING PROTEIN"/>
    <property type="match status" value="1"/>
</dbReference>
<gene>
    <name evidence="1" type="ORF">H8S84_01535</name>
</gene>
<evidence type="ECO:0000313" key="1">
    <source>
        <dbReference type="EMBL" id="MBC5991513.1"/>
    </source>
</evidence>
<dbReference type="Pfam" id="PF07394">
    <property type="entry name" value="DUF1501"/>
    <property type="match status" value="1"/>
</dbReference>